<dbReference type="GO" id="GO:0003697">
    <property type="term" value="F:single-stranded DNA binding"/>
    <property type="evidence" value="ECO:0007669"/>
    <property type="project" value="InterPro"/>
</dbReference>
<gene>
    <name evidence="3" type="ORF">D7I44_10310</name>
</gene>
<dbReference type="Proteomes" id="UP000275069">
    <property type="component" value="Chromosome"/>
</dbReference>
<proteinExistence type="predicted"/>
<dbReference type="EMBL" id="CP032624">
    <property type="protein sequence ID" value="AYG03888.1"/>
    <property type="molecule type" value="Genomic_DNA"/>
</dbReference>
<protein>
    <submittedName>
        <fullName evidence="3">Single-stranded DNA-binding protein</fullName>
    </submittedName>
</protein>
<dbReference type="RefSeq" id="WP_120789420.1">
    <property type="nucleotide sequence ID" value="NZ_CP032624.1"/>
</dbReference>
<dbReference type="OrthoDB" id="9809878at2"/>
<evidence type="ECO:0000313" key="3">
    <source>
        <dbReference type="EMBL" id="AYG03888.1"/>
    </source>
</evidence>
<dbReference type="Gene3D" id="2.40.50.140">
    <property type="entry name" value="Nucleic acid-binding proteins"/>
    <property type="match status" value="1"/>
</dbReference>
<sequence length="149" mass="16078">MSTRVHLAIEGSLAADPMPGESSSGTKFTRFIVQVSDRKRQDGEWIDGDTDVHHVIAFGRIGQNVCDSPAKGDMAIVTGDLKFRHVTDAKSGRLRDDTEIVADAVAPSLRHVPARAVRAPRPEVEPAAVRVTSWPVRVPGTNRTATSLS</sequence>
<evidence type="ECO:0000256" key="2">
    <source>
        <dbReference type="PROSITE-ProRule" id="PRU00252"/>
    </source>
</evidence>
<dbReference type="InterPro" id="IPR012340">
    <property type="entry name" value="NA-bd_OB-fold"/>
</dbReference>
<dbReference type="AlphaFoldDB" id="A0A387BMH9"/>
<dbReference type="KEGG" id="gry:D7I44_10310"/>
<dbReference type="InterPro" id="IPR000424">
    <property type="entry name" value="Primosome_PriB/ssb"/>
</dbReference>
<dbReference type="PROSITE" id="PS50935">
    <property type="entry name" value="SSB"/>
    <property type="match status" value="1"/>
</dbReference>
<accession>A0A387BMH9</accession>
<dbReference type="Pfam" id="PF00436">
    <property type="entry name" value="SSB"/>
    <property type="match status" value="1"/>
</dbReference>
<organism evidence="3 4">
    <name type="scientific">Gryllotalpicola protaetiae</name>
    <dbReference type="NCBI Taxonomy" id="2419771"/>
    <lineage>
        <taxon>Bacteria</taxon>
        <taxon>Bacillati</taxon>
        <taxon>Actinomycetota</taxon>
        <taxon>Actinomycetes</taxon>
        <taxon>Micrococcales</taxon>
        <taxon>Microbacteriaceae</taxon>
        <taxon>Gryllotalpicola</taxon>
    </lineage>
</organism>
<reference evidence="3 4" key="1">
    <citation type="submission" date="2018-09" db="EMBL/GenBank/DDBJ databases">
        <title>Genome sequencing of strain 2DFW10M-5.</title>
        <authorList>
            <person name="Heo J."/>
            <person name="Kim S.-J."/>
            <person name="Kwon S.-W."/>
        </authorList>
    </citation>
    <scope>NUCLEOTIDE SEQUENCE [LARGE SCALE GENOMIC DNA]</scope>
    <source>
        <strain evidence="3 4">2DFW10M-5</strain>
    </source>
</reference>
<name>A0A387BMH9_9MICO</name>
<keyword evidence="4" id="KW-1185">Reference proteome</keyword>
<dbReference type="CDD" id="cd04496">
    <property type="entry name" value="SSB_OBF"/>
    <property type="match status" value="1"/>
</dbReference>
<dbReference type="SUPFAM" id="SSF50249">
    <property type="entry name" value="Nucleic acid-binding proteins"/>
    <property type="match status" value="1"/>
</dbReference>
<keyword evidence="1 2" id="KW-0238">DNA-binding</keyword>
<evidence type="ECO:0000256" key="1">
    <source>
        <dbReference type="ARBA" id="ARBA00023125"/>
    </source>
</evidence>
<evidence type="ECO:0000313" key="4">
    <source>
        <dbReference type="Proteomes" id="UP000275069"/>
    </source>
</evidence>